<dbReference type="SUPFAM" id="SSF53474">
    <property type="entry name" value="alpha/beta-Hydrolases"/>
    <property type="match status" value="1"/>
</dbReference>
<reference evidence="3 4" key="1">
    <citation type="submission" date="2020-05" db="EMBL/GenBank/DDBJ databases">
        <title>Complete genome sequence of Gemmatimonas greenlandica TET16.</title>
        <authorList>
            <person name="Zeng Y."/>
        </authorList>
    </citation>
    <scope>NUCLEOTIDE SEQUENCE [LARGE SCALE GENOMIC DNA]</scope>
    <source>
        <strain evidence="3 4">TET16</strain>
    </source>
</reference>
<keyword evidence="4" id="KW-1185">Reference proteome</keyword>
<dbReference type="EMBL" id="CP053085">
    <property type="protein sequence ID" value="QJR34022.1"/>
    <property type="molecule type" value="Genomic_DNA"/>
</dbReference>
<protein>
    <submittedName>
        <fullName evidence="3">Alpha/beta fold hydrolase</fullName>
    </submittedName>
</protein>
<feature type="domain" description="BD-FAE-like" evidence="2">
    <location>
        <begin position="96"/>
        <end position="292"/>
    </location>
</feature>
<evidence type="ECO:0000313" key="3">
    <source>
        <dbReference type="EMBL" id="QJR34022.1"/>
    </source>
</evidence>
<dbReference type="GO" id="GO:0016787">
    <property type="term" value="F:hydrolase activity"/>
    <property type="evidence" value="ECO:0007669"/>
    <property type="project" value="UniProtKB-KW"/>
</dbReference>
<evidence type="ECO:0000256" key="1">
    <source>
        <dbReference type="ARBA" id="ARBA00022801"/>
    </source>
</evidence>
<organism evidence="3 4">
    <name type="scientific">Gemmatimonas groenlandica</name>
    <dbReference type="NCBI Taxonomy" id="2732249"/>
    <lineage>
        <taxon>Bacteria</taxon>
        <taxon>Pseudomonadati</taxon>
        <taxon>Gemmatimonadota</taxon>
        <taxon>Gemmatimonadia</taxon>
        <taxon>Gemmatimonadales</taxon>
        <taxon>Gemmatimonadaceae</taxon>
        <taxon>Gemmatimonas</taxon>
    </lineage>
</organism>
<dbReference type="AlphaFoldDB" id="A0A6M4ILY5"/>
<dbReference type="Gene3D" id="3.40.50.1820">
    <property type="entry name" value="alpha/beta hydrolase"/>
    <property type="match status" value="1"/>
</dbReference>
<dbReference type="Proteomes" id="UP000500938">
    <property type="component" value="Chromosome"/>
</dbReference>
<dbReference type="InterPro" id="IPR029058">
    <property type="entry name" value="AB_hydrolase_fold"/>
</dbReference>
<dbReference type="PANTHER" id="PTHR48081">
    <property type="entry name" value="AB HYDROLASE SUPERFAMILY PROTEIN C4A8.06C"/>
    <property type="match status" value="1"/>
</dbReference>
<dbReference type="PANTHER" id="PTHR48081:SF33">
    <property type="entry name" value="KYNURENINE FORMAMIDASE"/>
    <property type="match status" value="1"/>
</dbReference>
<dbReference type="RefSeq" id="WP_171223448.1">
    <property type="nucleotide sequence ID" value="NZ_CP053085.1"/>
</dbReference>
<proteinExistence type="predicted"/>
<dbReference type="Pfam" id="PF20434">
    <property type="entry name" value="BD-FAE"/>
    <property type="match status" value="1"/>
</dbReference>
<accession>A0A6M4ILY5</accession>
<evidence type="ECO:0000313" key="4">
    <source>
        <dbReference type="Proteomes" id="UP000500938"/>
    </source>
</evidence>
<dbReference type="InterPro" id="IPR049492">
    <property type="entry name" value="BD-FAE-like_dom"/>
</dbReference>
<sequence length="348" mass="36782">MTLRLDARRPAPQLHAMPIPTRHQTPLRSAFLRASIALILTAPASIAPVTATAQGGAAPASPAPRLMRAGDVDTVPLRNAGVRIAYGRDSLQFGDLRLPNGATNSNRAPIAIVIHGGCWYSPYASVRNSAPLADALAQAGVATWNVEYRRYNNAGGGWTGTFRDVADGADYLRTLAKLYPIDTTRIVLTGHSAGGHLALWLASRRALDRSSPLFGGTPMPVRGVVSVGGIADLREFYGRERNTCGNPAVESLLGGVPDSVPARLRDASPIERLPLGVPSVHIAGDRDFIAPVAVREAYATAATARGDNARVITIVGDGHFEAMTPYKAAGRAVIDAIRDMLGLPSDKH</sequence>
<evidence type="ECO:0000259" key="2">
    <source>
        <dbReference type="Pfam" id="PF20434"/>
    </source>
</evidence>
<gene>
    <name evidence="3" type="ORF">HKW67_00065</name>
</gene>
<dbReference type="KEGG" id="ggr:HKW67_00065"/>
<dbReference type="InterPro" id="IPR050300">
    <property type="entry name" value="GDXG_lipolytic_enzyme"/>
</dbReference>
<name>A0A6M4ILY5_9BACT</name>
<keyword evidence="1 3" id="KW-0378">Hydrolase</keyword>